<dbReference type="GO" id="GO:0008237">
    <property type="term" value="F:metallopeptidase activity"/>
    <property type="evidence" value="ECO:0007669"/>
    <property type="project" value="UniProtKB-KW"/>
</dbReference>
<dbReference type="InterPro" id="IPR033413">
    <property type="entry name" value="DUF5117"/>
</dbReference>
<keyword evidence="5" id="KW-0482">Metalloprotease</keyword>
<dbReference type="SUPFAM" id="SSF55486">
    <property type="entry name" value="Metalloproteases ('zincins'), catalytic domain"/>
    <property type="match status" value="1"/>
</dbReference>
<name>A0ABT8L8Q8_9BACT</name>
<dbReference type="CDD" id="cd04276">
    <property type="entry name" value="ZnMc_MMP_like_2"/>
    <property type="match status" value="1"/>
</dbReference>
<dbReference type="PANTHER" id="PTHR38478:SF1">
    <property type="entry name" value="ZINC DEPENDENT METALLOPROTEASE DOMAIN LIPOPROTEIN"/>
    <property type="match status" value="1"/>
</dbReference>
<evidence type="ECO:0000256" key="1">
    <source>
        <dbReference type="SAM" id="MobiDB-lite"/>
    </source>
</evidence>
<keyword evidence="6" id="KW-1185">Reference proteome</keyword>
<dbReference type="Proteomes" id="UP001172083">
    <property type="component" value="Unassembled WGS sequence"/>
</dbReference>
<feature type="signal peptide" evidence="2">
    <location>
        <begin position="1"/>
        <end position="28"/>
    </location>
</feature>
<feature type="domain" description="DUF5117" evidence="4">
    <location>
        <begin position="118"/>
        <end position="308"/>
    </location>
</feature>
<feature type="region of interest" description="Disordered" evidence="1">
    <location>
        <begin position="30"/>
        <end position="58"/>
    </location>
</feature>
<keyword evidence="5" id="KW-0378">Hydrolase</keyword>
<reference evidence="5" key="1">
    <citation type="submission" date="2023-06" db="EMBL/GenBank/DDBJ databases">
        <title>Genomic of Agaribacillus aureum.</title>
        <authorList>
            <person name="Wang G."/>
        </authorList>
    </citation>
    <scope>NUCLEOTIDE SEQUENCE</scope>
    <source>
        <strain evidence="5">BMA12</strain>
    </source>
</reference>
<feature type="domain" description="EcxA zinc-binding" evidence="3">
    <location>
        <begin position="478"/>
        <end position="792"/>
    </location>
</feature>
<keyword evidence="2" id="KW-0732">Signal</keyword>
<sequence>MKKNLLNPNFGWLLLLFLFFIAANPASAQKKKNKKGKKAQVEAPAKPKPPKKDKKTIKGLTKASKKIEGLFTLYQDTTNGSIQMLINKEQLDREYIYFSQIADGVVDVFSFRGAYRGSKIFKIEKYYDKIEFVAQNNSSYFDADNAIAKAAHANISEGVMASEKILAYDTTSGNYLIAANNLFLKETFMQVKPPRFPNQSPSAFSLGTLSKDKTKVRGIRNYPANTDLKIEYVYSKPSVLNSGSRGVTDGRNVSIKVYHSLIQVPENDYQPRIDDPRAGFFTTQVTDMTSMSPTPYRDLVHRWHLKKKDPDATISEPVEPITWWIENTTPHEIRPIIRQAGLRWNEAFEKAGFKNAVVIKEQPDDATWDAGDIRYNVLRWTASPNPVFGGYGPSFVNPRTGQILGADIMLEYGSLKGNLLNEKIFDEALLETYLQNGENEKAFMEHDPAYCTAGQMAKLNNMFGLTALSVLGGSELDKSKMIKEFLHFLILHEMGHTLGLNHNMKASQFHGLKDINNQEVTEKVGLIGSVMDYPAVNFASDRENQGLYWTTRPGPYDHWVIEFGYKPVKSPDELQPILNRSTRPELVFGNDADDMRSPGKAIDPRVNVNDMTHDAVEYAVERMKLAKKVSKELLKKYQKPNQSYHELRNAYLVVTSQQAGAANIISRYIGGVYVDRAFVGQQGGTKPFTPVELEKQKKAMKALNDFVFSPEAFTVPSALYSHLQMQRRGYNFISRPEDPKIHARILNIQRTVLRHLLHYNTLQRITDSEMYGNAYSLSSFMSDLNQGIFKSDIYGNVGSIRRNLQVEYTQVLINMLTGSQKTRFNHLAKSMALYNLKRIRKMAGSATGNTATRAHKEHLKTLIDNALDEV</sequence>
<dbReference type="InterPro" id="IPR024079">
    <property type="entry name" value="MetalloPept_cat_dom_sf"/>
</dbReference>
<comment type="caution">
    <text evidence="5">The sequence shown here is derived from an EMBL/GenBank/DDBJ whole genome shotgun (WGS) entry which is preliminary data.</text>
</comment>
<feature type="compositionally biased region" description="Basic residues" evidence="1">
    <location>
        <begin position="48"/>
        <end position="57"/>
    </location>
</feature>
<feature type="chain" id="PRO_5045094481" evidence="2">
    <location>
        <begin position="29"/>
        <end position="870"/>
    </location>
</feature>
<organism evidence="5 6">
    <name type="scientific">Agaribacillus aureus</name>
    <dbReference type="NCBI Taxonomy" id="3051825"/>
    <lineage>
        <taxon>Bacteria</taxon>
        <taxon>Pseudomonadati</taxon>
        <taxon>Bacteroidota</taxon>
        <taxon>Cytophagia</taxon>
        <taxon>Cytophagales</taxon>
        <taxon>Splendidivirgaceae</taxon>
        <taxon>Agaribacillus</taxon>
    </lineage>
</organism>
<dbReference type="RefSeq" id="WP_346759473.1">
    <property type="nucleotide sequence ID" value="NZ_JAUJEB010000004.1"/>
</dbReference>
<evidence type="ECO:0000313" key="6">
    <source>
        <dbReference type="Proteomes" id="UP001172083"/>
    </source>
</evidence>
<dbReference type="InterPro" id="IPR034032">
    <property type="entry name" value="Zn_MMP-like_bac"/>
</dbReference>
<dbReference type="Pfam" id="PF16313">
    <property type="entry name" value="DUF4953"/>
    <property type="match status" value="1"/>
</dbReference>
<protein>
    <submittedName>
        <fullName evidence="5">Zinc-dependent metalloprotease</fullName>
    </submittedName>
</protein>
<evidence type="ECO:0000259" key="4">
    <source>
        <dbReference type="Pfam" id="PF17148"/>
    </source>
</evidence>
<dbReference type="PANTHER" id="PTHR38478">
    <property type="entry name" value="PEPTIDASE M1A AND M12B"/>
    <property type="match status" value="1"/>
</dbReference>
<keyword evidence="5" id="KW-0645">Protease</keyword>
<proteinExistence type="predicted"/>
<evidence type="ECO:0000259" key="3">
    <source>
        <dbReference type="Pfam" id="PF16313"/>
    </source>
</evidence>
<evidence type="ECO:0000256" key="2">
    <source>
        <dbReference type="SAM" id="SignalP"/>
    </source>
</evidence>
<dbReference type="Pfam" id="PF17148">
    <property type="entry name" value="DUF5117"/>
    <property type="match status" value="1"/>
</dbReference>
<dbReference type="EMBL" id="JAUJEB010000004">
    <property type="protein sequence ID" value="MDN5214138.1"/>
    <property type="molecule type" value="Genomic_DNA"/>
</dbReference>
<evidence type="ECO:0000313" key="5">
    <source>
        <dbReference type="EMBL" id="MDN5214138.1"/>
    </source>
</evidence>
<accession>A0ABT8L8Q8</accession>
<gene>
    <name evidence="5" type="ORF">QQ020_18825</name>
</gene>
<dbReference type="Gene3D" id="3.40.390.10">
    <property type="entry name" value="Collagenase (Catalytic Domain)"/>
    <property type="match status" value="1"/>
</dbReference>
<dbReference type="InterPro" id="IPR032534">
    <property type="entry name" value="EcxA_zinc-bd"/>
</dbReference>